<dbReference type="EMBL" id="JADBJN010000004">
    <property type="protein sequence ID" value="KAG5668225.1"/>
    <property type="molecule type" value="Genomic_DNA"/>
</dbReference>
<name>A0A9J6BEB9_POLVA</name>
<evidence type="ECO:0000313" key="2">
    <source>
        <dbReference type="EMBL" id="KAG5668225.1"/>
    </source>
</evidence>
<dbReference type="Proteomes" id="UP001107558">
    <property type="component" value="Chromosome 4"/>
</dbReference>
<reference evidence="2" key="1">
    <citation type="submission" date="2021-03" db="EMBL/GenBank/DDBJ databases">
        <title>Chromosome level genome of the anhydrobiotic midge Polypedilum vanderplanki.</title>
        <authorList>
            <person name="Yoshida Y."/>
            <person name="Kikawada T."/>
            <person name="Gusev O."/>
        </authorList>
    </citation>
    <scope>NUCLEOTIDE SEQUENCE</scope>
    <source>
        <strain evidence="2">NIAS01</strain>
        <tissue evidence="2">Whole body or cell culture</tissue>
    </source>
</reference>
<keyword evidence="3" id="KW-1185">Reference proteome</keyword>
<dbReference type="AlphaFoldDB" id="A0A9J6BEB9"/>
<evidence type="ECO:0000313" key="3">
    <source>
        <dbReference type="Proteomes" id="UP001107558"/>
    </source>
</evidence>
<sequence>MVSINILKTKNFLGIFNIETGGIFIGLAGLFWAIAQLVAEIILILSLAVVEDFCLERQIFYAEETLGNYSEDFKNFTEFAQQGLQDLTYQAQEALFNVTNTKLSCTQISKIRK</sequence>
<keyword evidence="1" id="KW-0472">Membrane</keyword>
<evidence type="ECO:0000256" key="1">
    <source>
        <dbReference type="SAM" id="Phobius"/>
    </source>
</evidence>
<organism evidence="2 3">
    <name type="scientific">Polypedilum vanderplanki</name>
    <name type="common">Sleeping chironomid midge</name>
    <dbReference type="NCBI Taxonomy" id="319348"/>
    <lineage>
        <taxon>Eukaryota</taxon>
        <taxon>Metazoa</taxon>
        <taxon>Ecdysozoa</taxon>
        <taxon>Arthropoda</taxon>
        <taxon>Hexapoda</taxon>
        <taxon>Insecta</taxon>
        <taxon>Pterygota</taxon>
        <taxon>Neoptera</taxon>
        <taxon>Endopterygota</taxon>
        <taxon>Diptera</taxon>
        <taxon>Nematocera</taxon>
        <taxon>Chironomoidea</taxon>
        <taxon>Chironomidae</taxon>
        <taxon>Chironominae</taxon>
        <taxon>Polypedilum</taxon>
        <taxon>Polypedilum</taxon>
    </lineage>
</organism>
<accession>A0A9J6BEB9</accession>
<keyword evidence="1" id="KW-0812">Transmembrane</keyword>
<gene>
    <name evidence="2" type="ORF">PVAND_016173</name>
</gene>
<keyword evidence="1" id="KW-1133">Transmembrane helix</keyword>
<proteinExistence type="predicted"/>
<protein>
    <submittedName>
        <fullName evidence="2">Uncharacterized protein</fullName>
    </submittedName>
</protein>
<comment type="caution">
    <text evidence="2">The sequence shown here is derived from an EMBL/GenBank/DDBJ whole genome shotgun (WGS) entry which is preliminary data.</text>
</comment>
<feature type="transmembrane region" description="Helical" evidence="1">
    <location>
        <begin position="23"/>
        <end position="50"/>
    </location>
</feature>